<feature type="domain" description="Gcp-like" evidence="7">
    <location>
        <begin position="27"/>
        <end position="123"/>
    </location>
</feature>
<dbReference type="Proteomes" id="UP000315589">
    <property type="component" value="Unassembled WGS sequence"/>
</dbReference>
<feature type="domain" description="Gcp-like" evidence="7">
    <location>
        <begin position="157"/>
        <end position="364"/>
    </location>
</feature>
<feature type="binding site" evidence="6">
    <location>
        <position position="328"/>
    </location>
    <ligand>
        <name>substrate</name>
    </ligand>
</feature>
<evidence type="ECO:0000259" key="7">
    <source>
        <dbReference type="Pfam" id="PF00814"/>
    </source>
</evidence>
<accession>A0A554LHS5</accession>
<dbReference type="GO" id="GO:0002949">
    <property type="term" value="P:tRNA threonylcarbamoyladenosine modification"/>
    <property type="evidence" value="ECO:0007669"/>
    <property type="project" value="UniProtKB-UniRule"/>
</dbReference>
<dbReference type="GO" id="GO:0061711">
    <property type="term" value="F:tRNA N(6)-L-threonylcarbamoyladenine synthase activity"/>
    <property type="evidence" value="ECO:0007669"/>
    <property type="project" value="UniProtKB-EC"/>
</dbReference>
<keyword evidence="4 6" id="KW-0012">Acyltransferase</keyword>
<dbReference type="InterPro" id="IPR000905">
    <property type="entry name" value="Gcp-like_dom"/>
</dbReference>
<proteinExistence type="inferred from homology"/>
<reference evidence="8 9" key="1">
    <citation type="submission" date="2017-07" db="EMBL/GenBank/DDBJ databases">
        <title>Mechanisms for carbon and nitrogen cycling indicate functional differentiation within the Candidate Phyla Radiation.</title>
        <authorList>
            <person name="Danczak R.E."/>
            <person name="Johnston M.D."/>
            <person name="Kenah C."/>
            <person name="Slattery M."/>
            <person name="Wrighton K.C."/>
            <person name="Wilkins M.J."/>
        </authorList>
    </citation>
    <scope>NUCLEOTIDE SEQUENCE [LARGE SCALE GENOMIC DNA]</scope>
    <source>
        <strain evidence="8">Licking1014_85</strain>
    </source>
</reference>
<organism evidence="8 9">
    <name type="scientific">Candidatus Berkelbacteria bacterium Licking1014_85</name>
    <dbReference type="NCBI Taxonomy" id="2017148"/>
    <lineage>
        <taxon>Bacteria</taxon>
        <taxon>Candidatus Berkelbacteria</taxon>
    </lineage>
</organism>
<dbReference type="GO" id="GO:0005737">
    <property type="term" value="C:cytoplasm"/>
    <property type="evidence" value="ECO:0007669"/>
    <property type="project" value="UniProtKB-SubCell"/>
</dbReference>
<dbReference type="PRINTS" id="PR00789">
    <property type="entry name" value="OSIALOPTASE"/>
</dbReference>
<dbReference type="InterPro" id="IPR017861">
    <property type="entry name" value="KAE1/TsaD"/>
</dbReference>
<comment type="caution">
    <text evidence="6">Lacks conserved residue(s) required for the propagation of feature annotation.</text>
</comment>
<keyword evidence="2 6" id="KW-0819">tRNA processing</keyword>
<comment type="similarity">
    <text evidence="6">Belongs to the KAE1 / TsaD family.</text>
</comment>
<dbReference type="GO" id="GO:0005506">
    <property type="term" value="F:iron ion binding"/>
    <property type="evidence" value="ECO:0007669"/>
    <property type="project" value="UniProtKB-UniRule"/>
</dbReference>
<evidence type="ECO:0000256" key="5">
    <source>
        <dbReference type="ARBA" id="ARBA00048117"/>
    </source>
</evidence>
<dbReference type="PANTHER" id="PTHR11735:SF6">
    <property type="entry name" value="TRNA N6-ADENOSINE THREONYLCARBAMOYLTRANSFERASE, MITOCHONDRIAL"/>
    <property type="match status" value="1"/>
</dbReference>
<evidence type="ECO:0000313" key="8">
    <source>
        <dbReference type="EMBL" id="TSC92408.1"/>
    </source>
</evidence>
<feature type="binding site" evidence="6">
    <location>
        <position position="112"/>
    </location>
    <ligand>
        <name>Fe cation</name>
        <dbReference type="ChEBI" id="CHEBI:24875"/>
    </ligand>
</feature>
<protein>
    <recommendedName>
        <fullName evidence="6">tRNA N6-adenosine threonylcarbamoyltransferase</fullName>
        <ecNumber evidence="6">2.3.1.234</ecNumber>
    </recommendedName>
    <alternativeName>
        <fullName evidence="6">N6-L-threonylcarbamoyladenine synthase</fullName>
        <shortName evidence="6">t(6)A synthase</shortName>
    </alternativeName>
    <alternativeName>
        <fullName evidence="6">t(6)A37 threonylcarbamoyladenosine biosynthesis protein TsaD</fullName>
    </alternativeName>
    <alternativeName>
        <fullName evidence="6">tRNA threonylcarbamoyladenosine biosynthesis protein TsaD</fullName>
    </alternativeName>
</protein>
<keyword evidence="6" id="KW-0963">Cytoplasm</keyword>
<dbReference type="EC" id="2.3.1.234" evidence="6"/>
<comment type="catalytic activity">
    <reaction evidence="5 6">
        <text>L-threonylcarbamoyladenylate + adenosine(37) in tRNA = N(6)-L-threonylcarbamoyladenosine(37) in tRNA + AMP + H(+)</text>
        <dbReference type="Rhea" id="RHEA:37059"/>
        <dbReference type="Rhea" id="RHEA-COMP:10162"/>
        <dbReference type="Rhea" id="RHEA-COMP:10163"/>
        <dbReference type="ChEBI" id="CHEBI:15378"/>
        <dbReference type="ChEBI" id="CHEBI:73682"/>
        <dbReference type="ChEBI" id="CHEBI:74411"/>
        <dbReference type="ChEBI" id="CHEBI:74418"/>
        <dbReference type="ChEBI" id="CHEBI:456215"/>
        <dbReference type="EC" id="2.3.1.234"/>
    </reaction>
</comment>
<feature type="binding site" evidence="6">
    <location>
        <position position="358"/>
    </location>
    <ligand>
        <name>Fe cation</name>
        <dbReference type="ChEBI" id="CHEBI:24875"/>
    </ligand>
</feature>
<sequence length="391" mass="43793">MKILAIETSCDDTCVALLKIENCKLEISSNIVSSQVKLHAKYGGVYPSLAKREHQKNLPVVFQQAIKEAKTKKFDAIAVTVGPGLEPCLWIGVNFAKDLAKKMKLPILPINHIEAHIMANWIEPIRQIQNSKTELPFMEAKVKKRMKSSSPFQIQNLFPAVCLVVSGGHTQLILMKNIGNYKLIGETRDDAAGECFDKIARILGLGYPGGPIVAAKAAQFQIKKYIGDTYVKLPRPMMYTKDYDFSFSGLKTAVLYDFRSRPLKIRKSILRQGSGLTLSEVEASKKYIQEMCFEAQQAIIDVLIKKTIKAAKDYRVKSIILGGGVVANKELRKQFQNKIQKEIPNTKYLIPDTKYCTDNAAMVAATAYFNRKKATKNWQKIEADANLKIGK</sequence>
<dbReference type="HAMAP" id="MF_01445">
    <property type="entry name" value="TsaD"/>
    <property type="match status" value="1"/>
</dbReference>
<feature type="binding site" evidence="6">
    <location>
        <position position="210"/>
    </location>
    <ligand>
        <name>substrate</name>
    </ligand>
</feature>
<feature type="binding site" evidence="6">
    <location>
        <position position="197"/>
    </location>
    <ligand>
        <name>substrate</name>
    </ligand>
</feature>
<feature type="binding site" evidence="6">
    <location>
        <begin position="164"/>
        <end position="168"/>
    </location>
    <ligand>
        <name>substrate</name>
    </ligand>
</feature>
<gene>
    <name evidence="6" type="primary">tsaD</name>
    <name evidence="8" type="ORF">CEN91_455</name>
</gene>
<comment type="function">
    <text evidence="6">Required for the formation of a threonylcarbamoyl group on adenosine at position 37 (t(6)A37) in tRNAs that read codons beginning with adenine. Is involved in the transfer of the threonylcarbamoyl moiety of threonylcarbamoyl-AMP (TC-AMP) to the N6 group of A37, together with TsaE and TsaB. TsaD likely plays a direct catalytic role in this reaction.</text>
</comment>
<evidence type="ECO:0000313" key="9">
    <source>
        <dbReference type="Proteomes" id="UP000315589"/>
    </source>
</evidence>
<keyword evidence="6" id="KW-0408">Iron</keyword>
<keyword evidence="1 6" id="KW-0808">Transferase</keyword>
<evidence type="ECO:0000256" key="2">
    <source>
        <dbReference type="ARBA" id="ARBA00022694"/>
    </source>
</evidence>
<dbReference type="FunFam" id="3.30.420.40:FF:000012">
    <property type="entry name" value="tRNA N6-adenosine threonylcarbamoyltransferase"/>
    <property type="match status" value="1"/>
</dbReference>
<evidence type="ECO:0000256" key="4">
    <source>
        <dbReference type="ARBA" id="ARBA00023315"/>
    </source>
</evidence>
<evidence type="ECO:0000256" key="3">
    <source>
        <dbReference type="ARBA" id="ARBA00022723"/>
    </source>
</evidence>
<dbReference type="InterPro" id="IPR022450">
    <property type="entry name" value="TsaD"/>
</dbReference>
<feature type="binding site" evidence="6">
    <location>
        <position position="116"/>
    </location>
    <ligand>
        <name>Fe cation</name>
        <dbReference type="ChEBI" id="CHEBI:24875"/>
    </ligand>
</feature>
<dbReference type="InterPro" id="IPR043129">
    <property type="entry name" value="ATPase_NBD"/>
</dbReference>
<dbReference type="PANTHER" id="PTHR11735">
    <property type="entry name" value="TRNA N6-ADENOSINE THREONYLCARBAMOYLTRANSFERASE"/>
    <property type="match status" value="1"/>
</dbReference>
<dbReference type="NCBIfam" id="TIGR03723">
    <property type="entry name" value="T6A_TsaD_YgjD"/>
    <property type="match status" value="1"/>
</dbReference>
<dbReference type="Gene3D" id="3.30.420.40">
    <property type="match status" value="2"/>
</dbReference>
<keyword evidence="3 6" id="KW-0479">Metal-binding</keyword>
<comment type="caution">
    <text evidence="8">The sequence shown here is derived from an EMBL/GenBank/DDBJ whole genome shotgun (WGS) entry which is preliminary data.</text>
</comment>
<evidence type="ECO:0000256" key="6">
    <source>
        <dbReference type="HAMAP-Rule" id="MF_01445"/>
    </source>
</evidence>
<name>A0A554LHS5_9BACT</name>
<comment type="subcellular location">
    <subcellularLocation>
        <location evidence="6">Cytoplasm</location>
    </subcellularLocation>
</comment>
<dbReference type="SUPFAM" id="SSF53067">
    <property type="entry name" value="Actin-like ATPase domain"/>
    <property type="match status" value="2"/>
</dbReference>
<dbReference type="Pfam" id="PF00814">
    <property type="entry name" value="TsaD"/>
    <property type="match status" value="2"/>
</dbReference>
<evidence type="ECO:0000256" key="1">
    <source>
        <dbReference type="ARBA" id="ARBA00022679"/>
    </source>
</evidence>
<dbReference type="AlphaFoldDB" id="A0A554LHS5"/>
<comment type="cofactor">
    <cofactor evidence="6">
        <name>Fe(2+)</name>
        <dbReference type="ChEBI" id="CHEBI:29033"/>
    </cofactor>
    <text evidence="6">Binds 1 Fe(2+) ion per subunit.</text>
</comment>
<dbReference type="EMBL" id="VMGI01000063">
    <property type="protein sequence ID" value="TSC92408.1"/>
    <property type="molecule type" value="Genomic_DNA"/>
</dbReference>